<dbReference type="Proteomes" id="UP000263377">
    <property type="component" value="Unassembled WGS sequence"/>
</dbReference>
<evidence type="ECO:0000313" key="3">
    <source>
        <dbReference type="Proteomes" id="UP000263377"/>
    </source>
</evidence>
<dbReference type="AlphaFoldDB" id="A0A373A4V5"/>
<comment type="caution">
    <text evidence="2">The sequence shown here is derived from an EMBL/GenBank/DDBJ whole genome shotgun (WGS) entry which is preliminary data.</text>
</comment>
<protein>
    <submittedName>
        <fullName evidence="2">Phage gp6-like head-tail connector protein</fullName>
    </submittedName>
</protein>
<dbReference type="RefSeq" id="WP_117490939.1">
    <property type="nucleotide sequence ID" value="NZ_QVIG01000001.1"/>
</dbReference>
<sequence length="215" mass="24031">MTENPLVTVDDVAARLGRPVSDEEKPQFEAFIEDVTGLIEDYCQTDFRFHENETVSLPLALSIQLDLPRRMFPLERVSSVVLDGEVVTDYLLKGGSLWRRDGWLPRPFHGISSNTSDVKVTASWGYRACPAGLRAIVCAEVIRWAALRPGVSMERVGELETSFGSTPGQASLSEATLRALRRRYRRGSVRTITMRKEDTDAPLQAHHLGPASWPH</sequence>
<proteinExistence type="predicted"/>
<reference evidence="2 3" key="1">
    <citation type="submission" date="2018-08" db="EMBL/GenBank/DDBJ databases">
        <title>Diversity &amp; Physiological Properties of Lignin-Decomposing Actinobacteria from Soil.</title>
        <authorList>
            <person name="Roh S.G."/>
            <person name="Kim S.B."/>
        </authorList>
    </citation>
    <scope>NUCLEOTIDE SEQUENCE [LARGE SCALE GENOMIC DNA]</scope>
    <source>
        <strain evidence="2 3">MMS17-GH009</strain>
    </source>
</reference>
<gene>
    <name evidence="2" type="ORF">DR950_36130</name>
</gene>
<dbReference type="EMBL" id="QVIG01000001">
    <property type="protein sequence ID" value="RGD62465.1"/>
    <property type="molecule type" value="Genomic_DNA"/>
</dbReference>
<organism evidence="2 3">
    <name type="scientific">Kitasatospora xanthocidica</name>
    <dbReference type="NCBI Taxonomy" id="83382"/>
    <lineage>
        <taxon>Bacteria</taxon>
        <taxon>Bacillati</taxon>
        <taxon>Actinomycetota</taxon>
        <taxon>Actinomycetes</taxon>
        <taxon>Kitasatosporales</taxon>
        <taxon>Streptomycetaceae</taxon>
        <taxon>Kitasatospora</taxon>
    </lineage>
</organism>
<keyword evidence="3" id="KW-1185">Reference proteome</keyword>
<accession>A0A373A4V5</accession>
<feature type="region of interest" description="Disordered" evidence="1">
    <location>
        <begin position="196"/>
        <end position="215"/>
    </location>
</feature>
<evidence type="ECO:0000256" key="1">
    <source>
        <dbReference type="SAM" id="MobiDB-lite"/>
    </source>
</evidence>
<evidence type="ECO:0000313" key="2">
    <source>
        <dbReference type="EMBL" id="RGD62465.1"/>
    </source>
</evidence>
<name>A0A373A4V5_9ACTN</name>